<feature type="region of interest" description="Disordered" evidence="1">
    <location>
        <begin position="165"/>
        <end position="198"/>
    </location>
</feature>
<reference evidence="3" key="2">
    <citation type="submission" date="2016-04" db="UniProtKB">
        <authorList>
            <consortium name="EnsemblMetazoa"/>
        </authorList>
    </citation>
    <scope>IDENTIFICATION</scope>
</reference>
<dbReference type="OrthoDB" id="7697912at2759"/>
<dbReference type="AlphaFoldDB" id="A0A158N8Z1"/>
<keyword evidence="4" id="KW-1185">Reference proteome</keyword>
<organism evidence="3 4">
    <name type="scientific">Atta cephalotes</name>
    <name type="common">Leafcutter ant</name>
    <dbReference type="NCBI Taxonomy" id="12957"/>
    <lineage>
        <taxon>Eukaryota</taxon>
        <taxon>Metazoa</taxon>
        <taxon>Ecdysozoa</taxon>
        <taxon>Arthropoda</taxon>
        <taxon>Hexapoda</taxon>
        <taxon>Insecta</taxon>
        <taxon>Pterygota</taxon>
        <taxon>Neoptera</taxon>
        <taxon>Endopterygota</taxon>
        <taxon>Hymenoptera</taxon>
        <taxon>Apocrita</taxon>
        <taxon>Aculeata</taxon>
        <taxon>Formicoidea</taxon>
        <taxon>Formicidae</taxon>
        <taxon>Myrmicinae</taxon>
        <taxon>Atta</taxon>
    </lineage>
</organism>
<dbReference type="EMBL" id="ADTU01008955">
    <property type="status" value="NOT_ANNOTATED_CDS"/>
    <property type="molecule type" value="Genomic_DNA"/>
</dbReference>
<dbReference type="EnsemblMetazoa" id="XM_012198609.1">
    <property type="protein sequence ID" value="XP_012053999.1"/>
    <property type="gene ID" value="LOC105617028"/>
</dbReference>
<sequence length="405" mass="40973">MSFGVVTNCLLIISLVNGMPQRDDTKQEKSESPPFIQFTDGGIRVNFGGYHAEAGLGGLLRGTGGGLFASAGTPWGAHAGAGLGGKLDTDGKLGGGLYARAGAGRGGPEAAAGLGGKLDGSRRSVNPIAGGLYAGATPGGGPGPGVFLGGGFDQPGFDGIISGSANNEAKLNPPEVTVGTSNTPASTDTTASGKKSKGRTNIQIIPSKAHKEKEKVLQADAMLRADADEKAESQNKETRRAVPVVAPAAEVDLVKSVYVGAAPAVKTVVLTPAAAAPTQGAGQATATVDTVTTVANPNIIVAKPAYPRWYLRKRFWTRPRKIVYVAPTATADTQSSPSDIVGGLFANAVGDGGVVVAGKTSYASESFIDSIFNIPISTLSAVNNAVNQLLGNNVIKTVAVAKTLP</sequence>
<evidence type="ECO:0008006" key="5">
    <source>
        <dbReference type="Google" id="ProtNLM"/>
    </source>
</evidence>
<dbReference type="STRING" id="12957.A0A158N8Z1"/>
<dbReference type="eggNOG" id="ENOG502S95T">
    <property type="taxonomic scope" value="Eukaryota"/>
</dbReference>
<gene>
    <name evidence="3" type="primary">105617028</name>
</gene>
<dbReference type="KEGG" id="acep:105617028"/>
<proteinExistence type="predicted"/>
<evidence type="ECO:0000313" key="3">
    <source>
        <dbReference type="EnsemblMetazoa" id="XP_012053999.1"/>
    </source>
</evidence>
<evidence type="ECO:0000256" key="1">
    <source>
        <dbReference type="SAM" id="MobiDB-lite"/>
    </source>
</evidence>
<protein>
    <recommendedName>
        <fullName evidence="5">DUF4774 domain-containing protein</fullName>
    </recommendedName>
</protein>
<dbReference type="InParanoid" id="A0A158N8Z1"/>
<feature type="signal peptide" evidence="2">
    <location>
        <begin position="1"/>
        <end position="18"/>
    </location>
</feature>
<name>A0A158N8Z1_ATTCE</name>
<feature type="compositionally biased region" description="Polar residues" evidence="1">
    <location>
        <begin position="178"/>
        <end position="198"/>
    </location>
</feature>
<keyword evidence="2" id="KW-0732">Signal</keyword>
<feature type="chain" id="PRO_5007628817" description="DUF4774 domain-containing protein" evidence="2">
    <location>
        <begin position="19"/>
        <end position="405"/>
    </location>
</feature>
<accession>A0A158N8Z1</accession>
<reference evidence="4" key="1">
    <citation type="journal article" date="2011" name="PLoS Genet.">
        <title>The genome sequence of the leaf-cutter ant Atta cephalotes reveals insights into its obligate symbiotic lifestyle.</title>
        <authorList>
            <person name="Suen G."/>
            <person name="Teiling C."/>
            <person name="Li L."/>
            <person name="Holt C."/>
            <person name="Abouheif E."/>
            <person name="Bornberg-Bauer E."/>
            <person name="Bouffard P."/>
            <person name="Caldera E.J."/>
            <person name="Cash E."/>
            <person name="Cavanaugh A."/>
            <person name="Denas O."/>
            <person name="Elhaik E."/>
            <person name="Fave M.J."/>
            <person name="Gadau J."/>
            <person name="Gibson J.D."/>
            <person name="Graur D."/>
            <person name="Grubbs K.J."/>
            <person name="Hagen D.E."/>
            <person name="Harkins T.T."/>
            <person name="Helmkampf M."/>
            <person name="Hu H."/>
            <person name="Johnson B.R."/>
            <person name="Kim J."/>
            <person name="Marsh S.E."/>
            <person name="Moeller J.A."/>
            <person name="Munoz-Torres M.C."/>
            <person name="Murphy M.C."/>
            <person name="Naughton M.C."/>
            <person name="Nigam S."/>
            <person name="Overson R."/>
            <person name="Rajakumar R."/>
            <person name="Reese J.T."/>
            <person name="Scott J.J."/>
            <person name="Smith C.R."/>
            <person name="Tao S."/>
            <person name="Tsutsui N.D."/>
            <person name="Viljakainen L."/>
            <person name="Wissler L."/>
            <person name="Yandell M.D."/>
            <person name="Zimmer F."/>
            <person name="Taylor J."/>
            <person name="Slater S.C."/>
            <person name="Clifton S.W."/>
            <person name="Warren W.C."/>
            <person name="Elsik C.G."/>
            <person name="Smith C.D."/>
            <person name="Weinstock G.M."/>
            <person name="Gerardo N.M."/>
            <person name="Currie C.R."/>
        </authorList>
    </citation>
    <scope>NUCLEOTIDE SEQUENCE [LARGE SCALE GENOMIC DNA]</scope>
</reference>
<evidence type="ECO:0000256" key="2">
    <source>
        <dbReference type="SAM" id="SignalP"/>
    </source>
</evidence>
<dbReference type="EMBL" id="ADTU01008956">
    <property type="status" value="NOT_ANNOTATED_CDS"/>
    <property type="molecule type" value="Genomic_DNA"/>
</dbReference>
<dbReference type="Proteomes" id="UP000005205">
    <property type="component" value="Unassembled WGS sequence"/>
</dbReference>
<evidence type="ECO:0000313" key="4">
    <source>
        <dbReference type="Proteomes" id="UP000005205"/>
    </source>
</evidence>